<name>A0A7J4MTY8_METTF</name>
<comment type="caution">
    <text evidence="2">The sequence shown here is derived from an EMBL/GenBank/DDBJ whole genome shotgun (WGS) entry which is preliminary data.</text>
</comment>
<dbReference type="RefSeq" id="WP_048176032.1">
    <property type="nucleotide sequence ID" value="NZ_CP064337.1"/>
</dbReference>
<organism evidence="2 3">
    <name type="scientific">Methanothermobacter thermautotrophicus</name>
    <name type="common">Methanobacterium thermoformicicum</name>
    <dbReference type="NCBI Taxonomy" id="145262"/>
    <lineage>
        <taxon>Archaea</taxon>
        <taxon>Methanobacteriati</taxon>
        <taxon>Methanobacteriota</taxon>
        <taxon>Methanomada group</taxon>
        <taxon>Methanobacteria</taxon>
        <taxon>Methanobacteriales</taxon>
        <taxon>Methanobacteriaceae</taxon>
        <taxon>Methanothermobacter</taxon>
    </lineage>
</organism>
<feature type="transmembrane region" description="Helical" evidence="1">
    <location>
        <begin position="40"/>
        <end position="72"/>
    </location>
</feature>
<dbReference type="Proteomes" id="UP000538031">
    <property type="component" value="Unassembled WGS sequence"/>
</dbReference>
<feature type="transmembrane region" description="Helical" evidence="1">
    <location>
        <begin position="92"/>
        <end position="123"/>
    </location>
</feature>
<evidence type="ECO:0000256" key="1">
    <source>
        <dbReference type="SAM" id="Phobius"/>
    </source>
</evidence>
<accession>A0A7J4MTY8</accession>
<sequence length="128" mass="14098">MKVKCEECGETYTLNDGEDPDDYTCECGGKLTKETELRKLALAVGLISLPFALIGHSEPIWISFGLAAILWFNGKDTSFDDAPRKIKVIAVIAGLYFIGILLIYCYTSAAIVVIPLAIIYYVLSRTLL</sequence>
<reference evidence="3" key="1">
    <citation type="journal article" date="2020" name="bioRxiv">
        <title>A rank-normalized archaeal taxonomy based on genome phylogeny resolves widespread incomplete and uneven classifications.</title>
        <authorList>
            <person name="Rinke C."/>
            <person name="Chuvochina M."/>
            <person name="Mussig A.J."/>
            <person name="Chaumeil P.-A."/>
            <person name="Waite D.W."/>
            <person name="Whitman W.B."/>
            <person name="Parks D.H."/>
            <person name="Hugenholtz P."/>
        </authorList>
    </citation>
    <scope>NUCLEOTIDE SEQUENCE [LARGE SCALE GENOMIC DNA]</scope>
</reference>
<evidence type="ECO:0000313" key="2">
    <source>
        <dbReference type="EMBL" id="HIH64189.1"/>
    </source>
</evidence>
<protein>
    <submittedName>
        <fullName evidence="2">Uncharacterized protein</fullName>
    </submittedName>
</protein>
<keyword evidence="1" id="KW-1133">Transmembrane helix</keyword>
<keyword evidence="1" id="KW-0812">Transmembrane</keyword>
<dbReference type="AlphaFoldDB" id="A0A7J4MTY8"/>
<gene>
    <name evidence="2" type="ORF">HA285_01055</name>
</gene>
<dbReference type="EMBL" id="DUHT01000011">
    <property type="protein sequence ID" value="HIH64189.1"/>
    <property type="molecule type" value="Genomic_DNA"/>
</dbReference>
<evidence type="ECO:0000313" key="3">
    <source>
        <dbReference type="Proteomes" id="UP000538031"/>
    </source>
</evidence>
<keyword evidence="1" id="KW-0472">Membrane</keyword>
<proteinExistence type="predicted"/>
<dbReference type="GeneID" id="82297950"/>